<keyword evidence="1" id="KW-0812">Transmembrane</keyword>
<sequence length="257" mass="29362">MLLFQYLLFAWLFTVLALIGLRWKKAGLVVHLLSGVFCFWFFRGAVFSVVGLMVVIPFIVLGALYYFGEPIPKRLAYIIIIAVPLIIITAISIPQGVRISKRVNDNDLGIRVIKTLNYSLSWAPRGPGWPDRGVSWEEACRICVHLSADGKNVMIEPQNIWRLPTVEEAVGSMSLRYNNSEGRWNEEEGKAYYKYIPDKESPLWDVYSKVIYYWTSETVADDDRLAYIVVYNGGVYKRAKIQNQSYLSFRAVKATAD</sequence>
<feature type="transmembrane region" description="Helical" evidence="1">
    <location>
        <begin position="74"/>
        <end position="93"/>
    </location>
</feature>
<dbReference type="EMBL" id="VSSQ01049473">
    <property type="protein sequence ID" value="MPN03551.1"/>
    <property type="molecule type" value="Genomic_DNA"/>
</dbReference>
<evidence type="ECO:0008006" key="3">
    <source>
        <dbReference type="Google" id="ProtNLM"/>
    </source>
</evidence>
<reference evidence="2" key="1">
    <citation type="submission" date="2019-08" db="EMBL/GenBank/DDBJ databases">
        <authorList>
            <person name="Kucharzyk K."/>
            <person name="Murdoch R.W."/>
            <person name="Higgins S."/>
            <person name="Loffler F."/>
        </authorList>
    </citation>
    <scope>NUCLEOTIDE SEQUENCE</scope>
</reference>
<organism evidence="2">
    <name type="scientific">bioreactor metagenome</name>
    <dbReference type="NCBI Taxonomy" id="1076179"/>
    <lineage>
        <taxon>unclassified sequences</taxon>
        <taxon>metagenomes</taxon>
        <taxon>ecological metagenomes</taxon>
    </lineage>
</organism>
<evidence type="ECO:0000256" key="1">
    <source>
        <dbReference type="SAM" id="Phobius"/>
    </source>
</evidence>
<dbReference type="AlphaFoldDB" id="A0A645ENG7"/>
<name>A0A645ENG7_9ZZZZ</name>
<accession>A0A645ENG7</accession>
<feature type="transmembrane region" description="Helical" evidence="1">
    <location>
        <begin position="27"/>
        <end position="42"/>
    </location>
</feature>
<comment type="caution">
    <text evidence="2">The sequence shown here is derived from an EMBL/GenBank/DDBJ whole genome shotgun (WGS) entry which is preliminary data.</text>
</comment>
<keyword evidence="1" id="KW-0472">Membrane</keyword>
<gene>
    <name evidence="2" type="ORF">SDC9_150781</name>
</gene>
<evidence type="ECO:0000313" key="2">
    <source>
        <dbReference type="EMBL" id="MPN03551.1"/>
    </source>
</evidence>
<proteinExistence type="predicted"/>
<feature type="transmembrane region" description="Helical" evidence="1">
    <location>
        <begin position="49"/>
        <end position="68"/>
    </location>
</feature>
<protein>
    <recommendedName>
        <fullName evidence="3">DUF1566 domain-containing protein</fullName>
    </recommendedName>
</protein>
<keyword evidence="1" id="KW-1133">Transmembrane helix</keyword>